<feature type="compositionally biased region" description="Low complexity" evidence="1">
    <location>
        <begin position="1"/>
        <end position="17"/>
    </location>
</feature>
<dbReference type="PANTHER" id="PTHR12295:SF30">
    <property type="entry name" value="PROTEIN FURRY"/>
    <property type="match status" value="1"/>
</dbReference>
<dbReference type="Pfam" id="PF14222">
    <property type="entry name" value="MOR2-PAG1_N"/>
    <property type="match status" value="2"/>
</dbReference>
<dbReference type="Pfam" id="PF14228">
    <property type="entry name" value="MOR2-PAG1_mid"/>
    <property type="match status" value="4"/>
</dbReference>
<organism evidence="4 5">
    <name type="scientific">Molorchus minor</name>
    <dbReference type="NCBI Taxonomy" id="1323400"/>
    <lineage>
        <taxon>Eukaryota</taxon>
        <taxon>Metazoa</taxon>
        <taxon>Ecdysozoa</taxon>
        <taxon>Arthropoda</taxon>
        <taxon>Hexapoda</taxon>
        <taxon>Insecta</taxon>
        <taxon>Pterygota</taxon>
        <taxon>Neoptera</taxon>
        <taxon>Endopterygota</taxon>
        <taxon>Coleoptera</taxon>
        <taxon>Polyphaga</taxon>
        <taxon>Cucujiformia</taxon>
        <taxon>Chrysomeloidea</taxon>
        <taxon>Cerambycidae</taxon>
        <taxon>Lamiinae</taxon>
        <taxon>Monochamini</taxon>
        <taxon>Molorchus</taxon>
    </lineage>
</organism>
<dbReference type="PANTHER" id="PTHR12295">
    <property type="entry name" value="FURRY-RELATED"/>
    <property type="match status" value="1"/>
</dbReference>
<evidence type="ECO:0000256" key="1">
    <source>
        <dbReference type="SAM" id="MobiDB-lite"/>
    </source>
</evidence>
<evidence type="ECO:0000313" key="5">
    <source>
        <dbReference type="Proteomes" id="UP001162164"/>
    </source>
</evidence>
<feature type="domain" description="Cell morphogenesis central region" evidence="3">
    <location>
        <begin position="1514"/>
        <end position="1597"/>
    </location>
</feature>
<sequence length="1888" mass="212646">MVSNDSDVDCSQSVCSDTHSDNTSASGITEKSTLSESTIHALSAGSEGEIGNLRPTVSPARNNRTFKLEDVKLLLKDAISRVTAETWSKCILHIKKEEQHMWDLDTKAEALIEPVIINLCDISSSDSWSKDAECLECLLHLDGAEGPLMYCCSTSSVAEGGGVTYGEMMRTLLALNADYYDRIILPVHVQPSIHVVSISTSVGSEKRLSPSAALNRGMLLPWGAQKERASHSGQNMDSEIRPGEFVMRNFFADFTVLAEKKIDLVMTEPQVVAFCKQNNNLNVSHWRSLFSKTLQRGEDSQFDQLLGAFGSVAEHCLPSLLRALFSWYERQMSEVSNPEQKKSDIKQKSIINIVAGNTTETPERSEADIKKREKRFSCGVYILFSADRGTKTDVSASGHEDLVQYIENLALKHFKYHEGIQNNPNSANIHMISDLYAEVIGVLAQSRFMSVRTRFMAELKELRSKESSPHTTQSIISLLMGMKFFRVKMVPIEEFEASFQFMQECAQYFLEVKDKDIKHALAGLFVEILVPVAAAVKNEVNVPCLKNFVEMLYSQTLDASTKSKHRLALFPLVTCLLCVSQKQFFLQNWHYFLAMCLSHLKNRDPKMCRVALGSKGVVPRDTPLNIFVKIIQFIAQERLDFAMREIVFDLLSIARPFKLILTPERMSIGLRAFLVVADSLQQKEGDPPMPRLIPDGMTSAELVDLLSRLTVHMDEELRGLSYCSLQSLVVDFPDWRQDVLWGLTQFVAKDVLDTFPQLLDHGLKMILTLLCAWKSAMSNNNTFPTSTLRLGKDYNELKVGPPDPHLTKRTDVGKSEPLSSVLHLVEALALITLCNYRLTTRRLSKKCLPLLPPTEKTAIQAVTNIDLQWLADRNSSAWTAGLFEDGSVKNSATYNFTVVDPWSVCYFGFLERDRILSLCPIMTMHSWPIVFTRLNALYSVVDPTPLNDNRASLLRSATGVKKPPTERDAYMHLWKNYITFAFRVAPLISNPIIRCASPDLSLSSSPDSLNTEKADNKLCSSNISPTALYKLVVPHLRCEVTDIRDAAVYAIGNINGSALRDLLEELTVYVREAIDKKQENVRRRRRRDALRLQITRLMEYIADNETFGISLCILDKDTQALHPLLVEFIEGVRFYLENEPDKNSGAVRDLTLHFCYFIRKLIKNFSLEYQRSLLKRDLRQSLFTLFTNWVGKYGIPNAKSPMPEGDMTNKKHVELQFVSLQAMSSLLCCGPCFDSLAEESSYYVWLDGLLNSSDEKVYNLAQETVILSLESNPDVSPLLDWVVDKCYTGSSVVADGCFLALATIFSAREYPCDHYTAIINVTLMNTGCPRQVVRDTALQLLQLLDKRFFGCVGPLGENDLGPVEDQQISKSPDGQTDRQSPEETHLLHITLKEIRTKYTGYNFGYYILQISNSFVTSVSPFASRTNNAYVFRHKLKCSGPSLVTNISSYNKITYRFQSARPEVRQLLLQYLLPWLHNMELVDPNIPPTNAHIYQFYANEMGTERKDGWGSAEATEMVLNNIFYITAKFGDSHPKEIEEVWATLCTSWPNNMKVIIRYLIIVSGMAPCELLPFAKRVVLCLARVQPARLLDEMMVELQTVETLNCLIERTETPPFYRLTVMRKASSHSEGTNGVAGQIDSSSKNDLSIEKGTIHTKRHSGEDPSKTSLMKSESASNVFNDFNIARPEKQRNQDDMSNSLEEFPSSEEVLLRDKMDVSLSQPHPLPMPEFGGYFAPLTEYLPDSSQPISGFHRCNVGVMLLCDIVVDGIELDWTIHVPLMLHILFLGLDHTRPLVYQHCKQLLLNLLIVLAHHNDHLTVAHILLNCKTKQLGLGLSTPTLPVLSHVFTESDTVFIEFLQNHVVPSGSADAVSKANLQSISSKEEELSKYR</sequence>
<evidence type="ECO:0000259" key="2">
    <source>
        <dbReference type="Pfam" id="PF14222"/>
    </source>
</evidence>
<feature type="region of interest" description="Disordered" evidence="1">
    <location>
        <begin position="1651"/>
        <end position="1670"/>
    </location>
</feature>
<dbReference type="EMBL" id="JAPWTJ010001543">
    <property type="protein sequence ID" value="KAJ8970993.1"/>
    <property type="molecule type" value="Genomic_DNA"/>
</dbReference>
<evidence type="ECO:0008006" key="6">
    <source>
        <dbReference type="Google" id="ProtNLM"/>
    </source>
</evidence>
<feature type="domain" description="Cell morphogenesis central region" evidence="3">
    <location>
        <begin position="1750"/>
        <end position="1812"/>
    </location>
</feature>
<feature type="compositionally biased region" description="Polar residues" evidence="1">
    <location>
        <begin position="21"/>
        <end position="34"/>
    </location>
</feature>
<evidence type="ECO:0000259" key="3">
    <source>
        <dbReference type="Pfam" id="PF14228"/>
    </source>
</evidence>
<feature type="domain" description="Cell morphogenesis protein N-terminal" evidence="2">
    <location>
        <begin position="380"/>
        <end position="610"/>
    </location>
</feature>
<feature type="compositionally biased region" description="Basic and acidic residues" evidence="1">
    <location>
        <begin position="1651"/>
        <end position="1663"/>
    </location>
</feature>
<feature type="domain" description="Cell morphogenesis protein N-terminal" evidence="2">
    <location>
        <begin position="613"/>
        <end position="691"/>
    </location>
</feature>
<keyword evidence="5" id="KW-1185">Reference proteome</keyword>
<dbReference type="SUPFAM" id="SSF48371">
    <property type="entry name" value="ARM repeat"/>
    <property type="match status" value="1"/>
</dbReference>
<reference evidence="4" key="1">
    <citation type="journal article" date="2023" name="Insect Mol. Biol.">
        <title>Genome sequencing provides insights into the evolution of gene families encoding plant cell wall-degrading enzymes in longhorned beetles.</title>
        <authorList>
            <person name="Shin N.R."/>
            <person name="Okamura Y."/>
            <person name="Kirsch R."/>
            <person name="Pauchet Y."/>
        </authorList>
    </citation>
    <scope>NUCLEOTIDE SEQUENCE</scope>
    <source>
        <strain evidence="4">MMC_N1</strain>
    </source>
</reference>
<accession>A0ABQ9J1J2</accession>
<dbReference type="Proteomes" id="UP001162164">
    <property type="component" value="Unassembled WGS sequence"/>
</dbReference>
<feature type="region of interest" description="Disordered" evidence="1">
    <location>
        <begin position="1362"/>
        <end position="1382"/>
    </location>
</feature>
<feature type="domain" description="Cell morphogenesis central region" evidence="3">
    <location>
        <begin position="1269"/>
        <end position="1347"/>
    </location>
</feature>
<protein>
    <recommendedName>
        <fullName evidence="6">Protein furry</fullName>
    </recommendedName>
</protein>
<dbReference type="InterPro" id="IPR029473">
    <property type="entry name" value="MOR2-PAG1_mid"/>
</dbReference>
<evidence type="ECO:0000313" key="4">
    <source>
        <dbReference type="EMBL" id="KAJ8970993.1"/>
    </source>
</evidence>
<dbReference type="InterPro" id="IPR025614">
    <property type="entry name" value="Cell_morpho_N"/>
</dbReference>
<dbReference type="InterPro" id="IPR016024">
    <property type="entry name" value="ARM-type_fold"/>
</dbReference>
<proteinExistence type="predicted"/>
<comment type="caution">
    <text evidence="4">The sequence shown here is derived from an EMBL/GenBank/DDBJ whole genome shotgun (WGS) entry which is preliminary data.</text>
</comment>
<feature type="domain" description="Cell morphogenesis central region" evidence="3">
    <location>
        <begin position="1020"/>
        <end position="1191"/>
    </location>
</feature>
<name>A0ABQ9J1J2_9CUCU</name>
<gene>
    <name evidence="4" type="ORF">NQ317_016775</name>
</gene>
<dbReference type="InterPro" id="IPR039867">
    <property type="entry name" value="Furry/Tao3/Mor2"/>
</dbReference>
<feature type="region of interest" description="Disordered" evidence="1">
    <location>
        <begin position="1"/>
        <end position="34"/>
    </location>
</feature>